<protein>
    <recommendedName>
        <fullName evidence="3">BTB domain-containing protein</fullName>
    </recommendedName>
</protein>
<dbReference type="GeneID" id="95987697"/>
<accession>A0ABR3PY26</accession>
<dbReference type="Proteomes" id="UP001565368">
    <property type="component" value="Unassembled WGS sequence"/>
</dbReference>
<evidence type="ECO:0008006" key="3">
    <source>
        <dbReference type="Google" id="ProtNLM"/>
    </source>
</evidence>
<comment type="caution">
    <text evidence="1">The sequence shown here is derived from an EMBL/GenBank/DDBJ whole genome shotgun (WGS) entry which is preliminary data.</text>
</comment>
<gene>
    <name evidence="1" type="ORF">Q8F55_006654</name>
</gene>
<organism evidence="1 2">
    <name type="scientific">Vanrija albida</name>
    <dbReference type="NCBI Taxonomy" id="181172"/>
    <lineage>
        <taxon>Eukaryota</taxon>
        <taxon>Fungi</taxon>
        <taxon>Dikarya</taxon>
        <taxon>Basidiomycota</taxon>
        <taxon>Agaricomycotina</taxon>
        <taxon>Tremellomycetes</taxon>
        <taxon>Trichosporonales</taxon>
        <taxon>Trichosporonaceae</taxon>
        <taxon>Vanrija</taxon>
    </lineage>
</organism>
<name>A0ABR3PY26_9TREE</name>
<evidence type="ECO:0000313" key="1">
    <source>
        <dbReference type="EMBL" id="KAL1407237.1"/>
    </source>
</evidence>
<sequence length="614" mass="68672">MASTVHVGGRAFHSDFSAPPTDVILQSRDGLHFYFDLAALARFSSFFSDIAGIPTAPDDNVIPLPAATGAALALALGLVSNALDPERGLQHTWPCRETLISLMDVVDAYDLPIVATALIYETTPAAIWDSGTACFERLVVAVATRPPDLDLEDVARLTALHRLEAQDEWVKDLLGEHPDAMSKVALWRAAVESLVQGLLRGLRGPSFHPAPGVGYLERWLGPLFPESERGYWTRSEFERWLRDLELQLLERPWAYPLCPKSAGRTFRERFEIKLEAFHHAVRDSHLHSRPIAMTLVNGLLFHCDFSSPTTADIFQSEDGVHFFFSLPLLATLSSFFKDLADLPQPLGRDGSPTVIPLLSATEEALALALGLVREALNPRLSSAQELLPSYSRKTLEGLIDIVNAYDLPLVSEKFLERSAMAMMKQPTPLAIWGRVIVAAATGSPKLATVARATILAPLNMQDEWTRSTMRRYPSALPYVDEARLHLNSQIDDYLWFQRARPVHAPQCWRCFEGEEPVVRLGWTRVVRTRDRDRSKPHDVWTEADLEDLRIAILRTLEYPPEPTWRPGYCGPDQTWKLLEDCGGMWAAHFVSRTRLAALLGEEEVPASLHWPCNA</sequence>
<dbReference type="RefSeq" id="XP_069207181.1">
    <property type="nucleotide sequence ID" value="XM_069355110.1"/>
</dbReference>
<evidence type="ECO:0000313" key="2">
    <source>
        <dbReference type="Proteomes" id="UP001565368"/>
    </source>
</evidence>
<reference evidence="1 2" key="1">
    <citation type="submission" date="2023-08" db="EMBL/GenBank/DDBJ databases">
        <title>Annotated Genome Sequence of Vanrija albida AlHP1.</title>
        <authorList>
            <person name="Herzog R."/>
        </authorList>
    </citation>
    <scope>NUCLEOTIDE SEQUENCE [LARGE SCALE GENOMIC DNA]</scope>
    <source>
        <strain evidence="1 2">AlHP1</strain>
    </source>
</reference>
<dbReference type="EMBL" id="JBBXJM010000005">
    <property type="protein sequence ID" value="KAL1407237.1"/>
    <property type="molecule type" value="Genomic_DNA"/>
</dbReference>
<keyword evidence="2" id="KW-1185">Reference proteome</keyword>
<proteinExistence type="predicted"/>